<proteinExistence type="inferred from homology"/>
<sequence>MLNRNKRHEPARHGHSHETSLIAHGTVICGDLRFSGALHLDGRIEGAVHAEGEDAVFTLSEQGQVQGEIRVPHAVINGQVHGDVYASARLELAPQARITGDVRYRSLEMAAGAQVNGRMTHAGDAEVTRELPAPVVEKDDAEAEAA</sequence>
<name>A0A1I4GCV8_9GAMM</name>
<evidence type="ECO:0000313" key="3">
    <source>
        <dbReference type="EMBL" id="SFL27373.1"/>
    </source>
</evidence>
<organism evidence="3 4">
    <name type="scientific">Rhodanobacter glycinis</name>
    <dbReference type="NCBI Taxonomy" id="582702"/>
    <lineage>
        <taxon>Bacteria</taxon>
        <taxon>Pseudomonadati</taxon>
        <taxon>Pseudomonadota</taxon>
        <taxon>Gammaproteobacteria</taxon>
        <taxon>Lysobacterales</taxon>
        <taxon>Rhodanobacteraceae</taxon>
        <taxon>Rhodanobacter</taxon>
    </lineage>
</organism>
<dbReference type="PANTHER" id="PTHR35024:SF4">
    <property type="entry name" value="POLYMER-FORMING CYTOSKELETAL PROTEIN"/>
    <property type="match status" value="1"/>
</dbReference>
<gene>
    <name evidence="3" type="ORF">SAMN05192579_12328</name>
</gene>
<keyword evidence="4" id="KW-1185">Reference proteome</keyword>
<reference evidence="4" key="1">
    <citation type="submission" date="2016-10" db="EMBL/GenBank/DDBJ databases">
        <authorList>
            <person name="Varghese N."/>
            <person name="Submissions S."/>
        </authorList>
    </citation>
    <scope>NUCLEOTIDE SEQUENCE [LARGE SCALE GENOMIC DNA]</scope>
    <source>
        <strain evidence="4">MO64</strain>
    </source>
</reference>
<dbReference type="RefSeq" id="WP_092705260.1">
    <property type="nucleotide sequence ID" value="NZ_FOSR01000023.1"/>
</dbReference>
<comment type="similarity">
    <text evidence="1">Belongs to the bactofilin family.</text>
</comment>
<dbReference type="Proteomes" id="UP000198725">
    <property type="component" value="Unassembled WGS sequence"/>
</dbReference>
<dbReference type="AlphaFoldDB" id="A0A1I4GCV8"/>
<dbReference type="InterPro" id="IPR007607">
    <property type="entry name" value="BacA/B"/>
</dbReference>
<evidence type="ECO:0000313" key="4">
    <source>
        <dbReference type="Proteomes" id="UP000198725"/>
    </source>
</evidence>
<feature type="region of interest" description="Disordered" evidence="2">
    <location>
        <begin position="119"/>
        <end position="146"/>
    </location>
</feature>
<dbReference type="PANTHER" id="PTHR35024">
    <property type="entry name" value="HYPOTHETICAL CYTOSOLIC PROTEIN"/>
    <property type="match status" value="1"/>
</dbReference>
<dbReference type="EMBL" id="FOSR01000023">
    <property type="protein sequence ID" value="SFL27373.1"/>
    <property type="molecule type" value="Genomic_DNA"/>
</dbReference>
<evidence type="ECO:0000256" key="1">
    <source>
        <dbReference type="ARBA" id="ARBA00044755"/>
    </source>
</evidence>
<protein>
    <submittedName>
        <fullName evidence="3">Protein CcmA, bactofilin family</fullName>
    </submittedName>
</protein>
<dbReference type="Pfam" id="PF04519">
    <property type="entry name" value="Bactofilin"/>
    <property type="match status" value="1"/>
</dbReference>
<evidence type="ECO:0000256" key="2">
    <source>
        <dbReference type="SAM" id="MobiDB-lite"/>
    </source>
</evidence>
<accession>A0A1I4GCV8</accession>